<protein>
    <submittedName>
        <fullName evidence="2">Uncharacterized protein</fullName>
    </submittedName>
</protein>
<dbReference type="InterPro" id="IPR008615">
    <property type="entry name" value="FNIP"/>
</dbReference>
<feature type="region of interest" description="Disordered" evidence="1">
    <location>
        <begin position="281"/>
        <end position="319"/>
    </location>
</feature>
<evidence type="ECO:0000256" key="1">
    <source>
        <dbReference type="SAM" id="MobiDB-lite"/>
    </source>
</evidence>
<accession>F4Q668</accession>
<keyword evidence="3" id="KW-1185">Reference proteome</keyword>
<feature type="compositionally biased region" description="Basic residues" evidence="1">
    <location>
        <begin position="283"/>
        <end position="293"/>
    </location>
</feature>
<dbReference type="EMBL" id="GL883021">
    <property type="protein sequence ID" value="EGG17442.1"/>
    <property type="molecule type" value="Genomic_DNA"/>
</dbReference>
<dbReference type="KEGG" id="dfa:DFA_08437"/>
<dbReference type="RefSeq" id="XP_004355926.1">
    <property type="nucleotide sequence ID" value="XM_004355873.1"/>
</dbReference>
<name>F4Q668_CACFS</name>
<dbReference type="Gene3D" id="3.80.10.10">
    <property type="entry name" value="Ribonuclease Inhibitor"/>
    <property type="match status" value="1"/>
</dbReference>
<dbReference type="SUPFAM" id="SSF52058">
    <property type="entry name" value="L domain-like"/>
    <property type="match status" value="2"/>
</dbReference>
<dbReference type="PANTHER" id="PTHR32134:SF169">
    <property type="entry name" value="FNIP REPEAT-CONTAINING PROTEIN-RELATED"/>
    <property type="match status" value="1"/>
</dbReference>
<dbReference type="Proteomes" id="UP000007797">
    <property type="component" value="Unassembled WGS sequence"/>
</dbReference>
<dbReference type="Pfam" id="PF05725">
    <property type="entry name" value="FNIP"/>
    <property type="match status" value="1"/>
</dbReference>
<dbReference type="AlphaFoldDB" id="F4Q668"/>
<evidence type="ECO:0000313" key="2">
    <source>
        <dbReference type="EMBL" id="EGG17442.1"/>
    </source>
</evidence>
<organism evidence="2 3">
    <name type="scientific">Cavenderia fasciculata</name>
    <name type="common">Slime mold</name>
    <name type="synonym">Dictyostelium fasciculatum</name>
    <dbReference type="NCBI Taxonomy" id="261658"/>
    <lineage>
        <taxon>Eukaryota</taxon>
        <taxon>Amoebozoa</taxon>
        <taxon>Evosea</taxon>
        <taxon>Eumycetozoa</taxon>
        <taxon>Dictyostelia</taxon>
        <taxon>Acytosteliales</taxon>
        <taxon>Cavenderiaceae</taxon>
        <taxon>Cavenderia</taxon>
    </lineage>
</organism>
<dbReference type="STRING" id="1054147.F4Q668"/>
<proteinExistence type="predicted"/>
<evidence type="ECO:0000313" key="3">
    <source>
        <dbReference type="Proteomes" id="UP000007797"/>
    </source>
</evidence>
<reference evidence="3" key="1">
    <citation type="journal article" date="2011" name="Genome Res.">
        <title>Phylogeny-wide analysis of social amoeba genomes highlights ancient origins for complex intercellular communication.</title>
        <authorList>
            <person name="Heidel A.J."/>
            <person name="Lawal H.M."/>
            <person name="Felder M."/>
            <person name="Schilde C."/>
            <person name="Helps N.R."/>
            <person name="Tunggal B."/>
            <person name="Rivero F."/>
            <person name="John U."/>
            <person name="Schleicher M."/>
            <person name="Eichinger L."/>
            <person name="Platzer M."/>
            <person name="Noegel A.A."/>
            <person name="Schaap P."/>
            <person name="Gloeckner G."/>
        </authorList>
    </citation>
    <scope>NUCLEOTIDE SEQUENCE [LARGE SCALE GENOMIC DNA]</scope>
    <source>
        <strain evidence="3">SH3</strain>
    </source>
</reference>
<gene>
    <name evidence="2" type="ORF">DFA_08437</name>
</gene>
<dbReference type="InterPro" id="IPR051251">
    <property type="entry name" value="STK_FNIP-Repeat"/>
</dbReference>
<sequence>MSVPPSLKILEQNCSYVQIVHRRSLPLLERLYASEKELIDGREEGLLSSQSLKKLVIYQCDQIIPANIIPSTLEKLTIYNNDEDIFGQMVFPPSLTHLSLMNEVDDRDQVHLPETLVKLKYRGTLSLPQHLKKLVCPPAIQWYNQYNYASYPPNLEILDVININGDYTLDNLPPTIKHLSISLTKTRCSISERIPKAISADQQQKQPQWLPLSTTHLTCDLNDISAPQVFFRLDQVINHTNVRNLTLIDDKTTIQFSIQRLDPDNKNVLVLETKSLQGGIITQKRKSQRKRKPNNQQQQQQQQKQQKQHQHGDLPNACDNDPYRLAQWIQRITKKNRDRADMSSITTVLVKDYPLFINYKSGHDYRVNVHDMTLLLSVSNLLLLHIITSIDSNGDIICLLLTCKKLYNNSALRRSIQFKGIEAIDTNQQNESKQFKATATRFKLNSFKDILENRHDYPQWIQQRIYANRDRVDTRSGITTALATYDLPKPDSLYSMPSLETLIINNGTQKSFIDLTDISQLTSLQKLSINAHQLKLGPHPSLKSLTLDFGAAAKWVYPLAELGLTKFVSLTKFSFKRSFITDMVPGLLPSSLTSLSMRLMDNVPPRNTFVSLASLVKLKIDFTLPIPRAGNNELQQCMDLGSLGHLNKLKLEGNCGNGTTLNLEINLPPSLKNLVLWSDRIQIASHCTMPQLERLDVRQCVLMKEKVSLSSSPLIKKLIIHNCTETMPANIIPSSVEKLTIYTDNSDDILDQVVFPPSLTHLTFNGSHNEKIKLPESLVKLKYLSFREDAPVSLPRHLKKLVWGVHQRTKAPDFVFPSNYPPHLESLTLVKLQSNFTIPPITEYLSIDLGKYMKIYSITSTIATNQQQQPQQWLPPNTTHLTCQIGDITGVFRLDEIINRTNVRYLCLIIKKKTTFQLSIQRLDADNNNVLVLETNTLQGGIITQRKTINNSQQHQHPIYLHFNTRYSSFELDWTFSNEDVDDGDDE</sequence>
<dbReference type="GeneID" id="14868896"/>
<feature type="compositionally biased region" description="Low complexity" evidence="1">
    <location>
        <begin position="294"/>
        <end position="305"/>
    </location>
</feature>
<dbReference type="PANTHER" id="PTHR32134">
    <property type="entry name" value="FNIP REPEAT-CONTAINING PROTEIN"/>
    <property type="match status" value="1"/>
</dbReference>
<dbReference type="InterPro" id="IPR032675">
    <property type="entry name" value="LRR_dom_sf"/>
</dbReference>